<sequence length="161" mass="17951">MRSALKPREHGPVPSHPSLRPSRFVVVSRGSRLSLASSWAVVVAVEVMPRSLAAAVVDVLGLPQGDRSREARFAVVIVVHRRSRRIAYPEGQFLAMAFRSRVLRLRHLSSAPMACGLVCKSRKSVLEDFQDVKRRPSHLDLRHRRVCAQIACAAPERDSTK</sequence>
<dbReference type="Proteomes" id="UP000541558">
    <property type="component" value="Unassembled WGS sequence"/>
</dbReference>
<dbReference type="AlphaFoldDB" id="A0A8H5F001"/>
<reference evidence="1 2" key="1">
    <citation type="journal article" date="2020" name="ISME J.">
        <title>Uncovering the hidden diversity of litter-decomposition mechanisms in mushroom-forming fungi.</title>
        <authorList>
            <person name="Floudas D."/>
            <person name="Bentzer J."/>
            <person name="Ahren D."/>
            <person name="Johansson T."/>
            <person name="Persson P."/>
            <person name="Tunlid A."/>
        </authorList>
    </citation>
    <scope>NUCLEOTIDE SEQUENCE [LARGE SCALE GENOMIC DNA]</scope>
    <source>
        <strain evidence="1 2">CBS 175.51</strain>
    </source>
</reference>
<protein>
    <submittedName>
        <fullName evidence="1">Uncharacterized protein</fullName>
    </submittedName>
</protein>
<evidence type="ECO:0000313" key="2">
    <source>
        <dbReference type="Proteomes" id="UP000541558"/>
    </source>
</evidence>
<gene>
    <name evidence="1" type="ORF">D9611_014751</name>
</gene>
<evidence type="ECO:0000313" key="1">
    <source>
        <dbReference type="EMBL" id="KAF5318238.1"/>
    </source>
</evidence>
<proteinExistence type="predicted"/>
<keyword evidence="2" id="KW-1185">Reference proteome</keyword>
<organism evidence="1 2">
    <name type="scientific">Ephemerocybe angulata</name>
    <dbReference type="NCBI Taxonomy" id="980116"/>
    <lineage>
        <taxon>Eukaryota</taxon>
        <taxon>Fungi</taxon>
        <taxon>Dikarya</taxon>
        <taxon>Basidiomycota</taxon>
        <taxon>Agaricomycotina</taxon>
        <taxon>Agaricomycetes</taxon>
        <taxon>Agaricomycetidae</taxon>
        <taxon>Agaricales</taxon>
        <taxon>Agaricineae</taxon>
        <taxon>Psathyrellaceae</taxon>
        <taxon>Ephemerocybe</taxon>
    </lineage>
</organism>
<comment type="caution">
    <text evidence="1">The sequence shown here is derived from an EMBL/GenBank/DDBJ whole genome shotgun (WGS) entry which is preliminary data.</text>
</comment>
<name>A0A8H5F001_9AGAR</name>
<accession>A0A8H5F001</accession>
<dbReference type="EMBL" id="JAACJK010000184">
    <property type="protein sequence ID" value="KAF5318238.1"/>
    <property type="molecule type" value="Genomic_DNA"/>
</dbReference>